<comment type="caution">
    <text evidence="2">The sequence shown here is derived from an EMBL/GenBank/DDBJ whole genome shotgun (WGS) entry which is preliminary data.</text>
</comment>
<keyword evidence="3" id="KW-1185">Reference proteome</keyword>
<reference evidence="2" key="1">
    <citation type="submission" date="2020-07" db="EMBL/GenBank/DDBJ databases">
        <title>The High-quality genome of the commercially important snow crab, Chionoecetes opilio.</title>
        <authorList>
            <person name="Jeong J.-H."/>
            <person name="Ryu S."/>
        </authorList>
    </citation>
    <scope>NUCLEOTIDE SEQUENCE</scope>
    <source>
        <strain evidence="2">MADBK_172401_WGS</strain>
        <tissue evidence="2">Digestive gland</tissue>
    </source>
</reference>
<protein>
    <submittedName>
        <fullName evidence="2">Tubulin-folding cofactor B</fullName>
    </submittedName>
</protein>
<dbReference type="Proteomes" id="UP000770661">
    <property type="component" value="Unassembled WGS sequence"/>
</dbReference>
<dbReference type="InterPro" id="IPR036859">
    <property type="entry name" value="CAP-Gly_dom_sf"/>
</dbReference>
<evidence type="ECO:0000256" key="1">
    <source>
        <dbReference type="SAM" id="MobiDB-lite"/>
    </source>
</evidence>
<dbReference type="SUPFAM" id="SSF74924">
    <property type="entry name" value="Cap-Gly domain"/>
    <property type="match status" value="1"/>
</dbReference>
<proteinExistence type="predicted"/>
<feature type="compositionally biased region" description="Basic and acidic residues" evidence="1">
    <location>
        <begin position="1"/>
        <end position="13"/>
    </location>
</feature>
<name>A0A8J4Y2J1_CHIOP</name>
<dbReference type="AlphaFoldDB" id="A0A8J4Y2J1"/>
<sequence>MQRDVRQLEREAGQLDEAAAGAKKLRNKSHYLGTELEVTDTTRKLGEFEDLSQVEKYELPEEEYNKRGDSVRSFLQKNRLGKYNAEELKQKQQEKEQQEQEEETKAKTITVGRRCEVSCVCGEVETGVEPDAQVLVPRDPGEGCVQDVERGVSHPKVMALDFATFSFKPSSLRLVVMSVNRFWARAWAGNSSRSAREEVFEPYEESAAYSLADQKRKDHWAVGEFKGFLEIEEDHCGTFRTGRA</sequence>
<evidence type="ECO:0000313" key="3">
    <source>
        <dbReference type="Proteomes" id="UP000770661"/>
    </source>
</evidence>
<dbReference type="EMBL" id="JACEEZ010019691">
    <property type="protein sequence ID" value="KAG0715451.1"/>
    <property type="molecule type" value="Genomic_DNA"/>
</dbReference>
<dbReference type="OrthoDB" id="5295208at2759"/>
<gene>
    <name evidence="2" type="primary">TBCB_1</name>
    <name evidence="2" type="ORF">GWK47_011895</name>
</gene>
<dbReference type="Gene3D" id="1.20.5.110">
    <property type="match status" value="1"/>
</dbReference>
<organism evidence="2 3">
    <name type="scientific">Chionoecetes opilio</name>
    <name type="common">Atlantic snow crab</name>
    <name type="synonym">Cancer opilio</name>
    <dbReference type="NCBI Taxonomy" id="41210"/>
    <lineage>
        <taxon>Eukaryota</taxon>
        <taxon>Metazoa</taxon>
        <taxon>Ecdysozoa</taxon>
        <taxon>Arthropoda</taxon>
        <taxon>Crustacea</taxon>
        <taxon>Multicrustacea</taxon>
        <taxon>Malacostraca</taxon>
        <taxon>Eumalacostraca</taxon>
        <taxon>Eucarida</taxon>
        <taxon>Decapoda</taxon>
        <taxon>Pleocyemata</taxon>
        <taxon>Brachyura</taxon>
        <taxon>Eubrachyura</taxon>
        <taxon>Majoidea</taxon>
        <taxon>Majidae</taxon>
        <taxon>Chionoecetes</taxon>
    </lineage>
</organism>
<evidence type="ECO:0000313" key="2">
    <source>
        <dbReference type="EMBL" id="KAG0715451.1"/>
    </source>
</evidence>
<accession>A0A8J4Y2J1</accession>
<feature type="region of interest" description="Disordered" evidence="1">
    <location>
        <begin position="1"/>
        <end position="21"/>
    </location>
</feature>